<dbReference type="InterPro" id="IPR002352">
    <property type="entry name" value="Eosinophil_major_basic"/>
</dbReference>
<sequence>MKLPLLLLLLLLGTVAALHLENDAPYPDSQETQADLSQDLEGSGEQEGESVLTEEAIQSEGEQVEASSCQDAFEHEKAMESDPGALEDNFQCPRAEDTEEMLGSPGCKTCRYRLVKAAQTFARARDTCRRCYRSSLISIHNLSVNNQLLCLVSNINQQKVWIGGITRGPCSTLHWIDGSAVNFRHWAHQHGSGHCVTLSTRGEMDWTTAQREGMARWTLTHCPFELPEHTSSNSESPHNWRTNVQSVRSVVK</sequence>
<evidence type="ECO:0000256" key="3">
    <source>
        <dbReference type="SAM" id="SignalP"/>
    </source>
</evidence>
<gene>
    <name evidence="5" type="ORF">MDA_GLEAN10006097</name>
</gene>
<dbReference type="InterPro" id="IPR050976">
    <property type="entry name" value="Snaclec"/>
</dbReference>
<feature type="signal peptide" evidence="3">
    <location>
        <begin position="1"/>
        <end position="17"/>
    </location>
</feature>
<organism evidence="5 6">
    <name type="scientific">Myotis davidii</name>
    <name type="common">David's myotis</name>
    <dbReference type="NCBI Taxonomy" id="225400"/>
    <lineage>
        <taxon>Eukaryota</taxon>
        <taxon>Metazoa</taxon>
        <taxon>Chordata</taxon>
        <taxon>Craniata</taxon>
        <taxon>Vertebrata</taxon>
        <taxon>Euteleostomi</taxon>
        <taxon>Mammalia</taxon>
        <taxon>Eutheria</taxon>
        <taxon>Laurasiatheria</taxon>
        <taxon>Chiroptera</taxon>
        <taxon>Yangochiroptera</taxon>
        <taxon>Vespertilionidae</taxon>
        <taxon>Myotis</taxon>
    </lineage>
</organism>
<keyword evidence="1" id="KW-1015">Disulfide bond</keyword>
<reference evidence="6" key="1">
    <citation type="journal article" date="2013" name="Science">
        <title>Comparative analysis of bat genomes provides insight into the evolution of flight and immunity.</title>
        <authorList>
            <person name="Zhang G."/>
            <person name="Cowled C."/>
            <person name="Shi Z."/>
            <person name="Huang Z."/>
            <person name="Bishop-Lilly K.A."/>
            <person name="Fang X."/>
            <person name="Wynne J.W."/>
            <person name="Xiong Z."/>
            <person name="Baker M.L."/>
            <person name="Zhao W."/>
            <person name="Tachedjian M."/>
            <person name="Zhu Y."/>
            <person name="Zhou P."/>
            <person name="Jiang X."/>
            <person name="Ng J."/>
            <person name="Yang L."/>
            <person name="Wu L."/>
            <person name="Xiao J."/>
            <person name="Feng Y."/>
            <person name="Chen Y."/>
            <person name="Sun X."/>
            <person name="Zhang Y."/>
            <person name="Marsh G.A."/>
            <person name="Crameri G."/>
            <person name="Broder C.C."/>
            <person name="Frey K.G."/>
            <person name="Wang L.F."/>
            <person name="Wang J."/>
        </authorList>
    </citation>
    <scope>NUCLEOTIDE SEQUENCE [LARGE SCALE GENOMIC DNA]</scope>
</reference>
<dbReference type="PRINTS" id="PR00770">
    <property type="entry name" value="EMAJORBASICP"/>
</dbReference>
<dbReference type="EMBL" id="KB113170">
    <property type="protein sequence ID" value="ELK23940.1"/>
    <property type="molecule type" value="Genomic_DNA"/>
</dbReference>
<dbReference type="Pfam" id="PF00059">
    <property type="entry name" value="Lectin_C"/>
    <property type="match status" value="1"/>
</dbReference>
<name>L5LD45_MYODS</name>
<dbReference type="SUPFAM" id="SSF56436">
    <property type="entry name" value="C-type lectin-like"/>
    <property type="match status" value="1"/>
</dbReference>
<dbReference type="InterPro" id="IPR016186">
    <property type="entry name" value="C-type_lectin-like/link_sf"/>
</dbReference>
<evidence type="ECO:0000313" key="5">
    <source>
        <dbReference type="EMBL" id="ELK23940.1"/>
    </source>
</evidence>
<feature type="domain" description="C-type lectin" evidence="4">
    <location>
        <begin position="112"/>
        <end position="222"/>
    </location>
</feature>
<accession>L5LD45</accession>
<proteinExistence type="predicted"/>
<dbReference type="PROSITE" id="PS50041">
    <property type="entry name" value="C_TYPE_LECTIN_2"/>
    <property type="match status" value="1"/>
</dbReference>
<dbReference type="PANTHER" id="PTHR22991">
    <property type="entry name" value="PROTEIN CBG13490"/>
    <property type="match status" value="1"/>
</dbReference>
<dbReference type="Proteomes" id="UP000010556">
    <property type="component" value="Unassembled WGS sequence"/>
</dbReference>
<feature type="region of interest" description="Disordered" evidence="2">
    <location>
        <begin position="26"/>
        <end position="52"/>
    </location>
</feature>
<protein>
    <submittedName>
        <fullName evidence="5">Proteoglycan 3</fullName>
    </submittedName>
</protein>
<dbReference type="Gene3D" id="3.10.100.10">
    <property type="entry name" value="Mannose-Binding Protein A, subunit A"/>
    <property type="match status" value="1"/>
</dbReference>
<dbReference type="PANTHER" id="PTHR22991:SF40">
    <property type="entry name" value="PROTEIN CBG13490"/>
    <property type="match status" value="1"/>
</dbReference>
<dbReference type="GO" id="GO:0006955">
    <property type="term" value="P:immune response"/>
    <property type="evidence" value="ECO:0007669"/>
    <property type="project" value="InterPro"/>
</dbReference>
<feature type="chain" id="PRO_5003970152" evidence="3">
    <location>
        <begin position="18"/>
        <end position="252"/>
    </location>
</feature>
<evidence type="ECO:0000256" key="1">
    <source>
        <dbReference type="ARBA" id="ARBA00023157"/>
    </source>
</evidence>
<evidence type="ECO:0000259" key="4">
    <source>
        <dbReference type="PROSITE" id="PS50041"/>
    </source>
</evidence>
<dbReference type="InterPro" id="IPR001304">
    <property type="entry name" value="C-type_lectin-like"/>
</dbReference>
<feature type="compositionally biased region" description="Polar residues" evidence="2">
    <location>
        <begin position="229"/>
        <end position="252"/>
    </location>
</feature>
<keyword evidence="6" id="KW-1185">Reference proteome</keyword>
<feature type="region of interest" description="Disordered" evidence="2">
    <location>
        <begin position="228"/>
        <end position="252"/>
    </location>
</feature>
<dbReference type="AlphaFoldDB" id="L5LD45"/>
<dbReference type="SMART" id="SM00034">
    <property type="entry name" value="CLECT"/>
    <property type="match status" value="1"/>
</dbReference>
<dbReference type="InterPro" id="IPR016187">
    <property type="entry name" value="CTDL_fold"/>
</dbReference>
<keyword evidence="3" id="KW-0732">Signal</keyword>
<evidence type="ECO:0000313" key="6">
    <source>
        <dbReference type="Proteomes" id="UP000010556"/>
    </source>
</evidence>
<evidence type="ECO:0000256" key="2">
    <source>
        <dbReference type="SAM" id="MobiDB-lite"/>
    </source>
</evidence>